<protein>
    <submittedName>
        <fullName evidence="1">Uncharacterized protein</fullName>
    </submittedName>
</protein>
<gene>
    <name evidence="1" type="ORF">A6R68_00731</name>
</gene>
<evidence type="ECO:0000313" key="2">
    <source>
        <dbReference type="Proteomes" id="UP000092124"/>
    </source>
</evidence>
<evidence type="ECO:0000313" key="1">
    <source>
        <dbReference type="EMBL" id="OBS70726.1"/>
    </source>
</evidence>
<keyword evidence="2" id="KW-1185">Reference proteome</keyword>
<sequence length="24" mass="2831">MGVWSLHWAVWHQHPGLKGTRHLP</sequence>
<name>A0A1A6GX31_NEOLE</name>
<comment type="caution">
    <text evidence="1">The sequence shown here is derived from an EMBL/GenBank/DDBJ whole genome shotgun (WGS) entry which is preliminary data.</text>
</comment>
<proteinExistence type="predicted"/>
<dbReference type="AlphaFoldDB" id="A0A1A6GX31"/>
<reference evidence="1 2" key="1">
    <citation type="submission" date="2016-06" db="EMBL/GenBank/DDBJ databases">
        <title>The Draft Genome Sequence and Annotation of the Desert Woodrat Neotoma lepida.</title>
        <authorList>
            <person name="Campbell M."/>
            <person name="Oakeson K.F."/>
            <person name="Yandell M."/>
            <person name="Halpert J.R."/>
            <person name="Dearing D."/>
        </authorList>
    </citation>
    <scope>NUCLEOTIDE SEQUENCE [LARGE SCALE GENOMIC DNA]</scope>
    <source>
        <strain evidence="1">417</strain>
        <tissue evidence="1">Liver</tissue>
    </source>
</reference>
<accession>A0A1A6GX31</accession>
<dbReference type="Proteomes" id="UP000092124">
    <property type="component" value="Unassembled WGS sequence"/>
</dbReference>
<dbReference type="EMBL" id="LZPO01066278">
    <property type="protein sequence ID" value="OBS70726.1"/>
    <property type="molecule type" value="Genomic_DNA"/>
</dbReference>
<organism evidence="1 2">
    <name type="scientific">Neotoma lepida</name>
    <name type="common">Desert woodrat</name>
    <dbReference type="NCBI Taxonomy" id="56216"/>
    <lineage>
        <taxon>Eukaryota</taxon>
        <taxon>Metazoa</taxon>
        <taxon>Chordata</taxon>
        <taxon>Craniata</taxon>
        <taxon>Vertebrata</taxon>
        <taxon>Euteleostomi</taxon>
        <taxon>Mammalia</taxon>
        <taxon>Eutheria</taxon>
        <taxon>Euarchontoglires</taxon>
        <taxon>Glires</taxon>
        <taxon>Rodentia</taxon>
        <taxon>Myomorpha</taxon>
        <taxon>Muroidea</taxon>
        <taxon>Cricetidae</taxon>
        <taxon>Neotominae</taxon>
        <taxon>Neotoma</taxon>
    </lineage>
</organism>